<keyword evidence="1" id="KW-1133">Transmembrane helix</keyword>
<keyword evidence="1" id="KW-0812">Transmembrane</keyword>
<accession>A0ABR8UL11</accession>
<feature type="transmembrane region" description="Helical" evidence="1">
    <location>
        <begin position="6"/>
        <end position="26"/>
    </location>
</feature>
<keyword evidence="1" id="KW-0472">Membrane</keyword>
<dbReference type="Proteomes" id="UP000647183">
    <property type="component" value="Unassembled WGS sequence"/>
</dbReference>
<evidence type="ECO:0000313" key="3">
    <source>
        <dbReference type="Proteomes" id="UP000647183"/>
    </source>
</evidence>
<organism evidence="2 3">
    <name type="scientific">Luteimonas colneyensis</name>
    <dbReference type="NCBI Taxonomy" id="2762230"/>
    <lineage>
        <taxon>Bacteria</taxon>
        <taxon>Pseudomonadati</taxon>
        <taxon>Pseudomonadota</taxon>
        <taxon>Gammaproteobacteria</taxon>
        <taxon>Lysobacterales</taxon>
        <taxon>Lysobacteraceae</taxon>
        <taxon>Luteimonas</taxon>
    </lineage>
</organism>
<gene>
    <name evidence="2" type="ORF">H9645_11825</name>
</gene>
<reference evidence="2 3" key="1">
    <citation type="submission" date="2020-08" db="EMBL/GenBank/DDBJ databases">
        <title>A Genomic Blueprint of the Chicken Gut Microbiome.</title>
        <authorList>
            <person name="Gilroy R."/>
            <person name="Ravi A."/>
            <person name="Getino M."/>
            <person name="Pursley I."/>
            <person name="Horton D.L."/>
            <person name="Alikhan N.-F."/>
            <person name="Baker D."/>
            <person name="Gharbi K."/>
            <person name="Hall N."/>
            <person name="Watson M."/>
            <person name="Adriaenssens E.M."/>
            <person name="Foster-Nyarko E."/>
            <person name="Jarju S."/>
            <person name="Secka A."/>
            <person name="Antonio M."/>
            <person name="Oren A."/>
            <person name="Chaudhuri R."/>
            <person name="La Ragione R.M."/>
            <person name="Hildebrand F."/>
            <person name="Pallen M.J."/>
        </authorList>
    </citation>
    <scope>NUCLEOTIDE SEQUENCE [LARGE SCALE GENOMIC DNA]</scope>
    <source>
        <strain evidence="2 3">Sa2BVA3</strain>
    </source>
</reference>
<proteinExistence type="predicted"/>
<protein>
    <submittedName>
        <fullName evidence="2">DUF3325 family protein</fullName>
    </submittedName>
</protein>
<dbReference type="RefSeq" id="WP_191729896.1">
    <property type="nucleotide sequence ID" value="NZ_JACSQJ010000007.1"/>
</dbReference>
<comment type="caution">
    <text evidence="2">The sequence shown here is derived from an EMBL/GenBank/DDBJ whole genome shotgun (WGS) entry which is preliminary data.</text>
</comment>
<evidence type="ECO:0000313" key="2">
    <source>
        <dbReference type="EMBL" id="MBD7988715.1"/>
    </source>
</evidence>
<dbReference type="Pfam" id="PF11804">
    <property type="entry name" value="DUF3325"/>
    <property type="match status" value="1"/>
</dbReference>
<dbReference type="InterPro" id="IPR021762">
    <property type="entry name" value="DUF3325"/>
</dbReference>
<name>A0ABR8UL11_9GAMM</name>
<keyword evidence="3" id="KW-1185">Reference proteome</keyword>
<feature type="transmembrane region" description="Helical" evidence="1">
    <location>
        <begin position="47"/>
        <end position="67"/>
    </location>
</feature>
<feature type="transmembrane region" description="Helical" evidence="1">
    <location>
        <begin position="73"/>
        <end position="92"/>
    </location>
</feature>
<dbReference type="EMBL" id="JACSQJ010000007">
    <property type="protein sequence ID" value="MBD7988715.1"/>
    <property type="molecule type" value="Genomic_DNA"/>
</dbReference>
<evidence type="ECO:0000256" key="1">
    <source>
        <dbReference type="SAM" id="Phobius"/>
    </source>
</evidence>
<sequence length="113" mass="12280">MHDPGAPLWLLAAAACAFAGMGWLALAMPTHALQAWGRLPRVRQLKMLRGLGASALLLALACCLRTDHATMAVLVWTMLLAAAAVAIAMVLATRPRRLRVLVPWVRERTFTAR</sequence>